<dbReference type="InterPro" id="IPR004027">
    <property type="entry name" value="SEC_C_motif"/>
</dbReference>
<dbReference type="Pfam" id="PF02810">
    <property type="entry name" value="SEC-C"/>
    <property type="match status" value="1"/>
</dbReference>
<evidence type="ECO:0000313" key="1">
    <source>
        <dbReference type="EMBL" id="GHD20665.1"/>
    </source>
</evidence>
<proteinExistence type="predicted"/>
<sequence length="371" mass="41434">MTDQAHPSGAGTLPAALMSTVHRIGLPDQVLRELAEQPEEAGNILLDAVYHLRMAERPDLSLRLLEALRENPPAPEDEQYASIELAWHLRESEEADGRARAERVIEDLLRPGRLGEGPAGMLAEDLEETGHRKEALLCHNIASRELLLDSVDELAGLPARMLHPLIGRARVRADLGLVPDDHDLLAQGLSQRLMEEAAAEGTDEDPFGTDEDPFDRAGTDWEQHLFDPAAGALGRDEEPAFSRTGPERRIRVFYSRQDFDTARARGLLTDRAADQGPDAHYRDAERELREHARQYPETAVSVLLCGVDELLAFAETHGTDPADEHTRHTWERIGVDPEDPRLHIWPPERNRPCWCGSARKYKKCCGSPALR</sequence>
<accession>A0A919CGF6</accession>
<dbReference type="RefSeq" id="WP_193517559.1">
    <property type="nucleotide sequence ID" value="NZ_BMXL01000004.1"/>
</dbReference>
<comment type="caution">
    <text evidence="1">The sequence shown here is derived from an EMBL/GenBank/DDBJ whole genome shotgun (WGS) entry which is preliminary data.</text>
</comment>
<evidence type="ECO:0008006" key="3">
    <source>
        <dbReference type="Google" id="ProtNLM"/>
    </source>
</evidence>
<protein>
    <recommendedName>
        <fullName evidence="3">SEC-C motif-containing protein</fullName>
    </recommendedName>
</protein>
<dbReference type="SUPFAM" id="SSF103642">
    <property type="entry name" value="Sec-C motif"/>
    <property type="match status" value="1"/>
</dbReference>
<evidence type="ECO:0000313" key="2">
    <source>
        <dbReference type="Proteomes" id="UP000654947"/>
    </source>
</evidence>
<gene>
    <name evidence="1" type="ORF">GCM10007147_13330</name>
</gene>
<keyword evidence="2" id="KW-1185">Reference proteome</keyword>
<dbReference type="EMBL" id="BMXL01000004">
    <property type="protein sequence ID" value="GHD20665.1"/>
    <property type="molecule type" value="Genomic_DNA"/>
</dbReference>
<dbReference type="Proteomes" id="UP000654947">
    <property type="component" value="Unassembled WGS sequence"/>
</dbReference>
<name>A0A919CGF6_9ACTN</name>
<dbReference type="AlphaFoldDB" id="A0A919CGF6"/>
<dbReference type="Gene3D" id="3.10.450.50">
    <property type="match status" value="1"/>
</dbReference>
<reference evidence="1 2" key="1">
    <citation type="journal article" date="2014" name="Int. J. Syst. Evol. Microbiol.">
        <title>Complete genome sequence of Corynebacterium casei LMG S-19264T (=DSM 44701T), isolated from a smear-ripened cheese.</title>
        <authorList>
            <consortium name="US DOE Joint Genome Institute (JGI-PGF)"/>
            <person name="Walter F."/>
            <person name="Albersmeier A."/>
            <person name="Kalinowski J."/>
            <person name="Ruckert C."/>
        </authorList>
    </citation>
    <scope>NUCLEOTIDE SEQUENCE [LARGE SCALE GENOMIC DNA]</scope>
    <source>
        <strain evidence="1 2">KCTC 19473</strain>
    </source>
</reference>
<organism evidence="1 2">
    <name type="scientific">Nocardiopsis kunsanensis</name>
    <dbReference type="NCBI Taxonomy" id="141693"/>
    <lineage>
        <taxon>Bacteria</taxon>
        <taxon>Bacillati</taxon>
        <taxon>Actinomycetota</taxon>
        <taxon>Actinomycetes</taxon>
        <taxon>Streptosporangiales</taxon>
        <taxon>Nocardiopsidaceae</taxon>
        <taxon>Nocardiopsis</taxon>
    </lineage>
</organism>